<comment type="caution">
    <text evidence="3">The sequence shown here is derived from an EMBL/GenBank/DDBJ whole genome shotgun (WGS) entry which is preliminary data.</text>
</comment>
<keyword evidence="4" id="KW-1185">Reference proteome</keyword>
<feature type="region of interest" description="Disordered" evidence="2">
    <location>
        <begin position="545"/>
        <end position="566"/>
    </location>
</feature>
<dbReference type="PANTHER" id="PTHR12829:SF4">
    <property type="entry name" value="N(6)-ADENINE-SPECIFIC METHYLTRANSFERASE METTL4"/>
    <property type="match status" value="1"/>
</dbReference>
<feature type="compositionally biased region" description="Low complexity" evidence="2">
    <location>
        <begin position="285"/>
        <end position="299"/>
    </location>
</feature>
<feature type="compositionally biased region" description="Low complexity" evidence="2">
    <location>
        <begin position="552"/>
        <end position="566"/>
    </location>
</feature>
<evidence type="ECO:0000313" key="4">
    <source>
        <dbReference type="Proteomes" id="UP000265515"/>
    </source>
</evidence>
<feature type="compositionally biased region" description="Low complexity" evidence="2">
    <location>
        <begin position="145"/>
        <end position="156"/>
    </location>
</feature>
<dbReference type="EMBL" id="BFEA01000398">
    <property type="protein sequence ID" value="GBG82168.1"/>
    <property type="molecule type" value="Genomic_DNA"/>
</dbReference>
<dbReference type="GO" id="GO:0008168">
    <property type="term" value="F:methyltransferase activity"/>
    <property type="evidence" value="ECO:0007669"/>
    <property type="project" value="TreeGrafter"/>
</dbReference>
<organism evidence="3 4">
    <name type="scientific">Chara braunii</name>
    <name type="common">Braun's stonewort</name>
    <dbReference type="NCBI Taxonomy" id="69332"/>
    <lineage>
        <taxon>Eukaryota</taxon>
        <taxon>Viridiplantae</taxon>
        <taxon>Streptophyta</taxon>
        <taxon>Charophyceae</taxon>
        <taxon>Charales</taxon>
        <taxon>Characeae</taxon>
        <taxon>Chara</taxon>
    </lineage>
</organism>
<feature type="compositionally biased region" description="Basic and acidic residues" evidence="2">
    <location>
        <begin position="106"/>
        <end position="118"/>
    </location>
</feature>
<dbReference type="OrthoDB" id="61116at2759"/>
<proteinExistence type="inferred from homology"/>
<protein>
    <submittedName>
        <fullName evidence="3">Uncharacterized protein</fullName>
    </submittedName>
</protein>
<dbReference type="STRING" id="69332.A0A388LIM5"/>
<dbReference type="Gramene" id="GBG82168">
    <property type="protein sequence ID" value="GBG82168"/>
    <property type="gene ID" value="CBR_g34449"/>
</dbReference>
<feature type="compositionally biased region" description="Basic and acidic residues" evidence="2">
    <location>
        <begin position="201"/>
        <end position="221"/>
    </location>
</feature>
<feature type="compositionally biased region" description="Basic and acidic residues" evidence="2">
    <location>
        <begin position="266"/>
        <end position="284"/>
    </location>
</feature>
<evidence type="ECO:0000256" key="1">
    <source>
        <dbReference type="PROSITE-ProRule" id="PRU00489"/>
    </source>
</evidence>
<feature type="region of interest" description="Disordered" evidence="2">
    <location>
        <begin position="104"/>
        <end position="299"/>
    </location>
</feature>
<gene>
    <name evidence="3" type="ORF">CBR_g34449</name>
</gene>
<dbReference type="GO" id="GO:0005634">
    <property type="term" value="C:nucleus"/>
    <property type="evidence" value="ECO:0007669"/>
    <property type="project" value="TreeGrafter"/>
</dbReference>
<dbReference type="InterPro" id="IPR007757">
    <property type="entry name" value="MT-A70-like"/>
</dbReference>
<evidence type="ECO:0000313" key="3">
    <source>
        <dbReference type="EMBL" id="GBG82168.1"/>
    </source>
</evidence>
<dbReference type="Pfam" id="PF05063">
    <property type="entry name" value="MT-A70"/>
    <property type="match status" value="2"/>
</dbReference>
<feature type="region of interest" description="Disordered" evidence="2">
    <location>
        <begin position="319"/>
        <end position="338"/>
    </location>
</feature>
<dbReference type="PANTHER" id="PTHR12829">
    <property type="entry name" value="N6-ADENOSINE-METHYLTRANSFERASE"/>
    <property type="match status" value="1"/>
</dbReference>
<comment type="similarity">
    <text evidence="1">Belongs to the MT-A70-like family.</text>
</comment>
<sequence length="981" mass="113860">MSIWREGVHIGEFLDPVEEASHGYLDLKLDHCVYWKKHWAGRRPCALTLGMERVEARSHSSKQPLYMEQWHQLTSAARKKVDLIKADDSQAVCAAIDHSDWQLQSKAEHQPEDWEQEQHQQLQGSEKYGQKNLKKTNHQQEGCQKQDWQQQPNQQPDQEHEQQKQQQLHDQEHEDHRRQQQQEEEEEEEDRHQDQAQVQRQQEDRQQQDQQQDQEHDREQQWHQLKNQEQFQAQPKGQQQQQQDKQKPYQQQQQQQQDRRQHKYHQQQEDRQPDQHQLQDRHQQQDCYKQQDQNKRQGQQQLLDDYQQQLLDDYQQQGQNLEDQQQWQQEEEDHGEENYKLQEQLPDDQKKQQEVQEHVCPDVLTKAKRKRVKTRKTYMPNVRELEAIERHNECRAFLVSAFEEFKARGCRGTVTGEQGCMSTVRRSSFGDTRDEAVADHGATSDTHGPDNNCEEFGAREVCLNSSMRTERLEETCARALDSEEVDFVALQREASEAASHGYGNCREVCTPSVNSWIRLQCPEDNFWANSELSVSSSLSLDEARHTSYDTPNATSNSTSNATSNASEDQRSIWLPLVNNVISNPYAEEMVGSIMGRSFIIPPFSTFLCSDLSELHRMVPVSRAGGYNLIVLDPPWENKSVHRKDVYPTLPNRYLLSLPVASLAHEDGALVALWVTCREKLRRFAENELFPKWGVDLVATWYWLKVSDKGEMVSPLDLAHHRPYEPLLLGFLPPTRQSARKRRKCWQEIAPAAAAKDGLDSEHARLLGSSSETTTFRQQLVKGDEGDSMWSMMTYRKSEDLQNARIQVCDCDSPPSMNRKKDDGNDACMSRNCCGPPHVQSDEGGARTNSHRNGFCERSSDISVTQEHTFWDVRGELSGLERTPTITGKRRGFQGEEQPCRVPDHFVIISRPGAHSRKPVLRRLLEGFVPGQGVVKPLELFARNLLPGWTSWGNEPLKFQDQKYFLSKGRLFTTLMSHKMVQ</sequence>
<dbReference type="AlphaFoldDB" id="A0A388LIM5"/>
<feature type="compositionally biased region" description="Low complexity" evidence="2">
    <location>
        <begin position="319"/>
        <end position="328"/>
    </location>
</feature>
<feature type="compositionally biased region" description="Low complexity" evidence="2">
    <location>
        <begin position="222"/>
        <end position="256"/>
    </location>
</feature>
<reference evidence="3 4" key="1">
    <citation type="journal article" date="2018" name="Cell">
        <title>The Chara Genome: Secondary Complexity and Implications for Plant Terrestrialization.</title>
        <authorList>
            <person name="Nishiyama T."/>
            <person name="Sakayama H."/>
            <person name="Vries J.D."/>
            <person name="Buschmann H."/>
            <person name="Saint-Marcoux D."/>
            <person name="Ullrich K.K."/>
            <person name="Haas F.B."/>
            <person name="Vanderstraeten L."/>
            <person name="Becker D."/>
            <person name="Lang D."/>
            <person name="Vosolsobe S."/>
            <person name="Rombauts S."/>
            <person name="Wilhelmsson P.K.I."/>
            <person name="Janitza P."/>
            <person name="Kern R."/>
            <person name="Heyl A."/>
            <person name="Rumpler F."/>
            <person name="Villalobos L.I.A.C."/>
            <person name="Clay J.M."/>
            <person name="Skokan R."/>
            <person name="Toyoda A."/>
            <person name="Suzuki Y."/>
            <person name="Kagoshima H."/>
            <person name="Schijlen E."/>
            <person name="Tajeshwar N."/>
            <person name="Catarino B."/>
            <person name="Hetherington A.J."/>
            <person name="Saltykova A."/>
            <person name="Bonnot C."/>
            <person name="Breuninger H."/>
            <person name="Symeonidi A."/>
            <person name="Radhakrishnan G.V."/>
            <person name="Van Nieuwerburgh F."/>
            <person name="Deforce D."/>
            <person name="Chang C."/>
            <person name="Karol K.G."/>
            <person name="Hedrich R."/>
            <person name="Ulvskov P."/>
            <person name="Glockner G."/>
            <person name="Delwiche C.F."/>
            <person name="Petrasek J."/>
            <person name="Van de Peer Y."/>
            <person name="Friml J."/>
            <person name="Beilby M."/>
            <person name="Dolan L."/>
            <person name="Kohara Y."/>
            <person name="Sugano S."/>
            <person name="Fujiyama A."/>
            <person name="Delaux P.-M."/>
            <person name="Quint M."/>
            <person name="TheiBen G."/>
            <person name="Hagemann M."/>
            <person name="Harholt J."/>
            <person name="Dunand C."/>
            <person name="Zachgo S."/>
            <person name="Langdale J."/>
            <person name="Maumus F."/>
            <person name="Straeten D.V.D."/>
            <person name="Gould S.B."/>
            <person name="Rensing S.A."/>
        </authorList>
    </citation>
    <scope>NUCLEOTIDE SEQUENCE [LARGE SCALE GENOMIC DNA]</scope>
    <source>
        <strain evidence="3 4">S276</strain>
    </source>
</reference>
<name>A0A388LIM5_CHABU</name>
<dbReference type="PROSITE" id="PS51143">
    <property type="entry name" value="MT_A70"/>
    <property type="match status" value="1"/>
</dbReference>
<evidence type="ECO:0000256" key="2">
    <source>
        <dbReference type="SAM" id="MobiDB-lite"/>
    </source>
</evidence>
<accession>A0A388LIM5</accession>
<dbReference type="Proteomes" id="UP000265515">
    <property type="component" value="Unassembled WGS sequence"/>
</dbReference>
<feature type="compositionally biased region" description="Basic and acidic residues" evidence="2">
    <location>
        <begin position="157"/>
        <end position="181"/>
    </location>
</feature>